<dbReference type="EMBL" id="ML213510">
    <property type="protein sequence ID" value="TFK52071.1"/>
    <property type="molecule type" value="Genomic_DNA"/>
</dbReference>
<name>A0A5C3NEU7_9AGAM</name>
<dbReference type="Proteomes" id="UP000305948">
    <property type="component" value="Unassembled WGS sequence"/>
</dbReference>
<feature type="compositionally biased region" description="Basic and acidic residues" evidence="1">
    <location>
        <begin position="149"/>
        <end position="163"/>
    </location>
</feature>
<dbReference type="AlphaFoldDB" id="A0A5C3NEU7"/>
<evidence type="ECO:0000313" key="3">
    <source>
        <dbReference type="Proteomes" id="UP000305948"/>
    </source>
</evidence>
<feature type="region of interest" description="Disordered" evidence="1">
    <location>
        <begin position="142"/>
        <end position="163"/>
    </location>
</feature>
<evidence type="ECO:0000256" key="1">
    <source>
        <dbReference type="SAM" id="MobiDB-lite"/>
    </source>
</evidence>
<proteinExistence type="predicted"/>
<evidence type="ECO:0000313" key="2">
    <source>
        <dbReference type="EMBL" id="TFK52071.1"/>
    </source>
</evidence>
<reference evidence="2 3" key="1">
    <citation type="journal article" date="2019" name="Nat. Ecol. Evol.">
        <title>Megaphylogeny resolves global patterns of mushroom evolution.</title>
        <authorList>
            <person name="Varga T."/>
            <person name="Krizsan K."/>
            <person name="Foldi C."/>
            <person name="Dima B."/>
            <person name="Sanchez-Garcia M."/>
            <person name="Sanchez-Ramirez S."/>
            <person name="Szollosi G.J."/>
            <person name="Szarkandi J.G."/>
            <person name="Papp V."/>
            <person name="Albert L."/>
            <person name="Andreopoulos W."/>
            <person name="Angelini C."/>
            <person name="Antonin V."/>
            <person name="Barry K.W."/>
            <person name="Bougher N.L."/>
            <person name="Buchanan P."/>
            <person name="Buyck B."/>
            <person name="Bense V."/>
            <person name="Catcheside P."/>
            <person name="Chovatia M."/>
            <person name="Cooper J."/>
            <person name="Damon W."/>
            <person name="Desjardin D."/>
            <person name="Finy P."/>
            <person name="Geml J."/>
            <person name="Haridas S."/>
            <person name="Hughes K."/>
            <person name="Justo A."/>
            <person name="Karasinski D."/>
            <person name="Kautmanova I."/>
            <person name="Kiss B."/>
            <person name="Kocsube S."/>
            <person name="Kotiranta H."/>
            <person name="LaButti K.M."/>
            <person name="Lechner B.E."/>
            <person name="Liimatainen K."/>
            <person name="Lipzen A."/>
            <person name="Lukacs Z."/>
            <person name="Mihaltcheva S."/>
            <person name="Morgado L.N."/>
            <person name="Niskanen T."/>
            <person name="Noordeloos M.E."/>
            <person name="Ohm R.A."/>
            <person name="Ortiz-Santana B."/>
            <person name="Ovrebo C."/>
            <person name="Racz N."/>
            <person name="Riley R."/>
            <person name="Savchenko A."/>
            <person name="Shiryaev A."/>
            <person name="Soop K."/>
            <person name="Spirin V."/>
            <person name="Szebenyi C."/>
            <person name="Tomsovsky M."/>
            <person name="Tulloss R.E."/>
            <person name="Uehling J."/>
            <person name="Grigoriev I.V."/>
            <person name="Vagvolgyi C."/>
            <person name="Papp T."/>
            <person name="Martin F.M."/>
            <person name="Miettinen O."/>
            <person name="Hibbett D.S."/>
            <person name="Nagy L.G."/>
        </authorList>
    </citation>
    <scope>NUCLEOTIDE SEQUENCE [LARGE SCALE GENOMIC DNA]</scope>
    <source>
        <strain evidence="2 3">OMC1185</strain>
    </source>
</reference>
<protein>
    <submittedName>
        <fullName evidence="2">Uncharacterized protein</fullName>
    </submittedName>
</protein>
<organism evidence="2 3">
    <name type="scientific">Heliocybe sulcata</name>
    <dbReference type="NCBI Taxonomy" id="5364"/>
    <lineage>
        <taxon>Eukaryota</taxon>
        <taxon>Fungi</taxon>
        <taxon>Dikarya</taxon>
        <taxon>Basidiomycota</taxon>
        <taxon>Agaricomycotina</taxon>
        <taxon>Agaricomycetes</taxon>
        <taxon>Gloeophyllales</taxon>
        <taxon>Gloeophyllaceae</taxon>
        <taxon>Heliocybe</taxon>
    </lineage>
</organism>
<dbReference type="OrthoDB" id="10490098at2759"/>
<accession>A0A5C3NEU7</accession>
<gene>
    <name evidence="2" type="ORF">OE88DRAFT_1658855</name>
</gene>
<keyword evidence="3" id="KW-1185">Reference proteome</keyword>
<sequence>MRAALWFTRRSTGSFSSSLSILRRRESLRAAKLAYTPTYPSLNMPFSIPLSFLLLTPKRVPIPAPDQSYLIVEPEEEEEMDALGREWEMDGGARDGTGRRKAKMRLTWGGLKLKKQATRPQSATFRSDGKWRRRLSGISLHLPRRKSRPTGEEIRRSFFDHTD</sequence>